<dbReference type="Gene3D" id="3.10.330.20">
    <property type="match status" value="1"/>
</dbReference>
<name>A0A2V1KB85_9ACTO</name>
<evidence type="ECO:0000313" key="7">
    <source>
        <dbReference type="EMBL" id="PWF26706.1"/>
    </source>
</evidence>
<dbReference type="PROSITE" id="PS51620">
    <property type="entry name" value="SAM_TRM61"/>
    <property type="match status" value="1"/>
</dbReference>
<dbReference type="InterPro" id="IPR029063">
    <property type="entry name" value="SAM-dependent_MTases_sf"/>
</dbReference>
<dbReference type="GO" id="GO:0031515">
    <property type="term" value="C:tRNA (m1A) methyltransferase complex"/>
    <property type="evidence" value="ECO:0007669"/>
    <property type="project" value="InterPro"/>
</dbReference>
<dbReference type="InterPro" id="IPR014816">
    <property type="entry name" value="tRNA_MeTrfase_Gcd14"/>
</dbReference>
<feature type="domain" description="tRNA (adenine(58)-N(1))-methyltransferase catalytic subunit TRM61 C-terminal" evidence="6">
    <location>
        <begin position="77"/>
        <end position="242"/>
    </location>
</feature>
<dbReference type="PANTHER" id="PTHR12133:SF1">
    <property type="entry name" value="TRNA (ADENINE(58)-N(1))-METHYLTRANSFERASE, MITOCHONDRIAL"/>
    <property type="match status" value="1"/>
</dbReference>
<reference evidence="8" key="1">
    <citation type="submission" date="2018-05" db="EMBL/GenBank/DDBJ databases">
        <authorList>
            <person name="Li Y."/>
        </authorList>
    </citation>
    <scope>NUCLEOTIDE SEQUENCE [LARGE SCALE GENOMIC DNA]</scope>
    <source>
        <strain evidence="8">sk1b4</strain>
    </source>
</reference>
<dbReference type="OrthoDB" id="9781391at2"/>
<accession>A0A2V1KB85</accession>
<evidence type="ECO:0000256" key="2">
    <source>
        <dbReference type="ARBA" id="ARBA00022679"/>
    </source>
</evidence>
<dbReference type="SUPFAM" id="SSF53335">
    <property type="entry name" value="S-adenosyl-L-methionine-dependent methyltransferases"/>
    <property type="match status" value="1"/>
</dbReference>
<dbReference type="AlphaFoldDB" id="A0A2V1KB85"/>
<dbReference type="Gene3D" id="3.40.50.150">
    <property type="entry name" value="Vaccinia Virus protein VP39"/>
    <property type="match status" value="1"/>
</dbReference>
<protein>
    <submittedName>
        <fullName evidence="7">tRNA (Adenine-N1)-methyltransferase</fullName>
    </submittedName>
</protein>
<sequence>MSSAELRRGPFRAGERVQLTDPKGRQYTISLTHKGFFQSTRGSFRHSELIGADEGTVIEAGEGRRFLALRPLVSDYVLSMPRGATVIYPKDAAQIVHTADVFPGSRVFEAGLGSGALTLSLLGAAGYEGHVLSVERRSEFAEIAQGNVTSWYGANVPPWSVEIGEADEALASLPQDDRDQVMLDMLAPWEMLEGAAHALRPGGVILAYVATTTQMSRFVEELRDSSNFTEPVASETLVRTWHLDGLSVRPDHRMVAHTGFLVVARRLSPQSDPLVLSRRPAKAAHSEPLAWEEEIGERAISPKKLRRVRRDVAHRADVEETGESDPGAHGKAVSERIEAELRDR</sequence>
<keyword evidence="3" id="KW-0949">S-adenosyl-L-methionine</keyword>
<dbReference type="InterPro" id="IPR049470">
    <property type="entry name" value="TRM61_C"/>
</dbReference>
<organism evidence="7 8">
    <name type="scientific">Ancrocorticia populi</name>
    <dbReference type="NCBI Taxonomy" id="2175228"/>
    <lineage>
        <taxon>Bacteria</taxon>
        <taxon>Bacillati</taxon>
        <taxon>Actinomycetota</taxon>
        <taxon>Actinomycetes</taxon>
        <taxon>Actinomycetales</taxon>
        <taxon>Actinomycetaceae</taxon>
        <taxon>Ancrocorticia</taxon>
    </lineage>
</organism>
<evidence type="ECO:0000256" key="4">
    <source>
        <dbReference type="ARBA" id="ARBA00022694"/>
    </source>
</evidence>
<comment type="caution">
    <text evidence="7">The sequence shown here is derived from an EMBL/GenBank/DDBJ whole genome shotgun (WGS) entry which is preliminary data.</text>
</comment>
<feature type="region of interest" description="Disordered" evidence="5">
    <location>
        <begin position="311"/>
        <end position="344"/>
    </location>
</feature>
<keyword evidence="1 7" id="KW-0489">Methyltransferase</keyword>
<dbReference type="GO" id="GO:0160107">
    <property type="term" value="F:tRNA (adenine(58)-N1)-methyltransferase activity"/>
    <property type="evidence" value="ECO:0007669"/>
    <property type="project" value="InterPro"/>
</dbReference>
<dbReference type="GO" id="GO:0030488">
    <property type="term" value="P:tRNA methylation"/>
    <property type="evidence" value="ECO:0007669"/>
    <property type="project" value="InterPro"/>
</dbReference>
<dbReference type="Proteomes" id="UP000245283">
    <property type="component" value="Unassembled WGS sequence"/>
</dbReference>
<keyword evidence="8" id="KW-1185">Reference proteome</keyword>
<keyword evidence="2 7" id="KW-0808">Transferase</keyword>
<dbReference type="PANTHER" id="PTHR12133">
    <property type="entry name" value="TRNA (ADENINE(58)-N(1))-METHYLTRANSFERASE"/>
    <property type="match status" value="1"/>
</dbReference>
<dbReference type="EMBL" id="QETB01000002">
    <property type="protein sequence ID" value="PWF26706.1"/>
    <property type="molecule type" value="Genomic_DNA"/>
</dbReference>
<dbReference type="RefSeq" id="WP_109093352.1">
    <property type="nucleotide sequence ID" value="NZ_QETB01000002.1"/>
</dbReference>
<evidence type="ECO:0000259" key="6">
    <source>
        <dbReference type="Pfam" id="PF08704"/>
    </source>
</evidence>
<evidence type="ECO:0000256" key="5">
    <source>
        <dbReference type="SAM" id="MobiDB-lite"/>
    </source>
</evidence>
<dbReference type="Pfam" id="PF08704">
    <property type="entry name" value="GCD14"/>
    <property type="match status" value="1"/>
</dbReference>
<evidence type="ECO:0000313" key="8">
    <source>
        <dbReference type="Proteomes" id="UP000245283"/>
    </source>
</evidence>
<dbReference type="CDD" id="cd02440">
    <property type="entry name" value="AdoMet_MTases"/>
    <property type="match status" value="1"/>
</dbReference>
<keyword evidence="4" id="KW-0819">tRNA processing</keyword>
<evidence type="ECO:0000256" key="1">
    <source>
        <dbReference type="ARBA" id="ARBA00022603"/>
    </source>
</evidence>
<proteinExistence type="predicted"/>
<gene>
    <name evidence="7" type="ORF">DD236_05305</name>
</gene>
<evidence type="ECO:0000256" key="3">
    <source>
        <dbReference type="ARBA" id="ARBA00022691"/>
    </source>
</evidence>
<dbReference type="Pfam" id="PF14801">
    <property type="entry name" value="TrmI-like_N"/>
    <property type="match status" value="1"/>
</dbReference>
<feature type="compositionally biased region" description="Basic and acidic residues" evidence="5">
    <location>
        <begin position="326"/>
        <end position="344"/>
    </location>
</feature>